<dbReference type="InterPro" id="IPR000195">
    <property type="entry name" value="Rab-GAP-TBC_dom"/>
</dbReference>
<evidence type="ECO:0000313" key="2">
    <source>
        <dbReference type="EMBL" id="CBH15969.1"/>
    </source>
</evidence>
<dbReference type="InterPro" id="IPR035969">
    <property type="entry name" value="Rab-GAP_TBC_sf"/>
</dbReference>
<sequence length="303" mass="35279">MEEEFLRVHPEKLSVRERWSKALLRWDGCAHMKKKKLCRVGVPQSQRKTVWPLLLMTYGWQLEKYGDYHLLMSQQPRDAAMFEIIERDLGRTFPTHRLFNKPGSTGQMGLRSILRAYANLNPETGYVQGMGFLVGTLLIQIGDEESTFSAFVSIMENPRYSMAKLYAPGFPLLFVRLHQLQKLLGRHCKKLLKRLMEYGIELSTFAANWYLTLFAYHFNFGLLSRIWDMFLCEGWKIIHRVAIALLLLHKSALDRARDGAELLIALNTAHEGKDEVEVIRKALSVKFKTADLVRWERKFCQQL</sequence>
<dbReference type="InterPro" id="IPR050302">
    <property type="entry name" value="Rab_GAP_TBC_domain"/>
</dbReference>
<dbReference type="SUPFAM" id="SSF47923">
    <property type="entry name" value="Ypt/Rab-GAP domain of gyp1p"/>
    <property type="match status" value="2"/>
</dbReference>
<gene>
    <name evidence="2" type="ORF">TbgDal_X10620</name>
</gene>
<protein>
    <submittedName>
        <fullName evidence="2">GTPase activating protein, putative</fullName>
    </submittedName>
</protein>
<name>D0A3X5_TRYB9</name>
<dbReference type="OrthoDB" id="295078at2759"/>
<dbReference type="KEGG" id="tbg:TbgDal_X10620"/>
<dbReference type="RefSeq" id="XP_011778233.1">
    <property type="nucleotide sequence ID" value="XM_011779931.1"/>
</dbReference>
<dbReference type="PANTHER" id="PTHR47219">
    <property type="entry name" value="RAB GTPASE-ACTIVATING PROTEIN 1-LIKE"/>
    <property type="match status" value="1"/>
</dbReference>
<reference evidence="3" key="1">
    <citation type="journal article" date="2010" name="PLoS Negl. Trop. Dis.">
        <title>The genome sequence of Trypanosoma brucei gambiense, causative agent of chronic human african trypanosomiasis.</title>
        <authorList>
            <person name="Jackson A.P."/>
            <person name="Sanders M."/>
            <person name="Berry A."/>
            <person name="McQuillan J."/>
            <person name="Aslett M.A."/>
            <person name="Quail M.A."/>
            <person name="Chukualim B."/>
            <person name="Capewell P."/>
            <person name="MacLeod A."/>
            <person name="Melville S.E."/>
            <person name="Gibson W."/>
            <person name="Barry J.D."/>
            <person name="Berriman M."/>
            <person name="Hertz-Fowler C."/>
        </authorList>
    </citation>
    <scope>NUCLEOTIDE SEQUENCE [LARGE SCALE GENOMIC DNA]</scope>
    <source>
        <strain evidence="3">MHOM/CI/86/DAL972</strain>
    </source>
</reference>
<dbReference type="PANTHER" id="PTHR47219:SF9">
    <property type="entry name" value="GTPASE ACTIVATING PROTEIN AND CENTROSOME-ASSOCIATED, ISOFORM B"/>
    <property type="match status" value="1"/>
</dbReference>
<dbReference type="Gene3D" id="1.10.8.270">
    <property type="entry name" value="putative rabgap domain of human tbc1 domain family member 14 like domains"/>
    <property type="match status" value="1"/>
</dbReference>
<organism evidence="2 3">
    <name type="scientific">Trypanosoma brucei gambiense (strain MHOM/CI/86/DAL972)</name>
    <dbReference type="NCBI Taxonomy" id="679716"/>
    <lineage>
        <taxon>Eukaryota</taxon>
        <taxon>Discoba</taxon>
        <taxon>Euglenozoa</taxon>
        <taxon>Kinetoplastea</taxon>
        <taxon>Metakinetoplastina</taxon>
        <taxon>Trypanosomatida</taxon>
        <taxon>Trypanosomatidae</taxon>
        <taxon>Trypanosoma</taxon>
    </lineage>
</organism>
<dbReference type="Pfam" id="PF00566">
    <property type="entry name" value="RabGAP-TBC"/>
    <property type="match status" value="1"/>
</dbReference>
<dbReference type="FunFam" id="1.10.8.270:FF:000016">
    <property type="entry name" value="TBC1 domain family member 2A"/>
    <property type="match status" value="1"/>
</dbReference>
<dbReference type="GO" id="GO:0031267">
    <property type="term" value="F:small GTPase binding"/>
    <property type="evidence" value="ECO:0007669"/>
    <property type="project" value="TreeGrafter"/>
</dbReference>
<accession>D0A3X5</accession>
<dbReference type="GO" id="GO:0005096">
    <property type="term" value="F:GTPase activator activity"/>
    <property type="evidence" value="ECO:0007669"/>
    <property type="project" value="TreeGrafter"/>
</dbReference>
<dbReference type="Proteomes" id="UP000002316">
    <property type="component" value="Chromosome 10"/>
</dbReference>
<dbReference type="AlphaFoldDB" id="D0A3X5"/>
<dbReference type="VEuPathDB" id="TriTrypDB:Tbg972.10.10620"/>
<proteinExistence type="predicted"/>
<feature type="domain" description="Rab-GAP TBC" evidence="1">
    <location>
        <begin position="41"/>
        <end position="234"/>
    </location>
</feature>
<evidence type="ECO:0000313" key="3">
    <source>
        <dbReference type="Proteomes" id="UP000002316"/>
    </source>
</evidence>
<dbReference type="Gene3D" id="1.10.472.80">
    <property type="entry name" value="Ypt/Rab-GAP domain of gyp1p, domain 3"/>
    <property type="match status" value="1"/>
</dbReference>
<dbReference type="SMART" id="SM00164">
    <property type="entry name" value="TBC"/>
    <property type="match status" value="1"/>
</dbReference>
<evidence type="ECO:0000259" key="1">
    <source>
        <dbReference type="PROSITE" id="PS50086"/>
    </source>
</evidence>
<dbReference type="EMBL" id="FN554973">
    <property type="protein sequence ID" value="CBH15969.1"/>
    <property type="molecule type" value="Genomic_DNA"/>
</dbReference>
<dbReference type="GeneID" id="23864234"/>
<dbReference type="PROSITE" id="PS50086">
    <property type="entry name" value="TBC_RABGAP"/>
    <property type="match status" value="1"/>
</dbReference>